<comment type="caution">
    <text evidence="1">The sequence shown here is derived from an EMBL/GenBank/DDBJ whole genome shotgun (WGS) entry which is preliminary data.</text>
</comment>
<dbReference type="OrthoDB" id="9808343at2"/>
<name>A0A1S8TKP8_9CLOT</name>
<dbReference type="STRING" id="29367.CLPUN_19660"/>
<organism evidence="1 2">
    <name type="scientific">Clostridium puniceum</name>
    <dbReference type="NCBI Taxonomy" id="29367"/>
    <lineage>
        <taxon>Bacteria</taxon>
        <taxon>Bacillati</taxon>
        <taxon>Bacillota</taxon>
        <taxon>Clostridia</taxon>
        <taxon>Eubacteriales</taxon>
        <taxon>Clostridiaceae</taxon>
        <taxon>Clostridium</taxon>
    </lineage>
</organism>
<accession>A0A1S8TKP8</accession>
<evidence type="ECO:0000313" key="1">
    <source>
        <dbReference type="EMBL" id="OOM78357.1"/>
    </source>
</evidence>
<proteinExistence type="predicted"/>
<reference evidence="1 2" key="1">
    <citation type="submission" date="2016-05" db="EMBL/GenBank/DDBJ databases">
        <title>Microbial solvent formation.</title>
        <authorList>
            <person name="Poehlein A."/>
            <person name="Montoya Solano J.D."/>
            <person name="Flitsch S."/>
            <person name="Krabben P."/>
            <person name="Duerre P."/>
            <person name="Daniel R."/>
        </authorList>
    </citation>
    <scope>NUCLEOTIDE SEQUENCE [LARGE SCALE GENOMIC DNA]</scope>
    <source>
        <strain evidence="1 2">DSM 2619</strain>
    </source>
</reference>
<protein>
    <submittedName>
        <fullName evidence="1">Uncharacterized protein</fullName>
    </submittedName>
</protein>
<dbReference type="Proteomes" id="UP000190890">
    <property type="component" value="Unassembled WGS sequence"/>
</dbReference>
<dbReference type="AlphaFoldDB" id="A0A1S8TKP8"/>
<evidence type="ECO:0000313" key="2">
    <source>
        <dbReference type="Proteomes" id="UP000190890"/>
    </source>
</evidence>
<keyword evidence="2" id="KW-1185">Reference proteome</keyword>
<dbReference type="RefSeq" id="WP_077847120.1">
    <property type="nucleotide sequence ID" value="NZ_LZZM01000127.1"/>
</dbReference>
<dbReference type="EMBL" id="LZZM01000127">
    <property type="protein sequence ID" value="OOM78357.1"/>
    <property type="molecule type" value="Genomic_DNA"/>
</dbReference>
<gene>
    <name evidence="1" type="ORF">CLPUN_19660</name>
</gene>
<sequence>MKLYVNVKQASSRKNFISKEEITLEVIPATLRLLIEQIIIKNVKEFNDNIKKEKLVEYLTAEEIETKAELGKVSFGSLYNDTKQNLSKALENAFTAYEDGIYKVFVNDEETGKLDEAVNLNNGDILTFIKFTMLAGRLW</sequence>